<dbReference type="Proteomes" id="UP000719412">
    <property type="component" value="Unassembled WGS sequence"/>
</dbReference>
<feature type="region of interest" description="Disordered" evidence="1">
    <location>
        <begin position="227"/>
        <end position="246"/>
    </location>
</feature>
<sequence>MYNWWRFKEFDENWIKIHDYSSNSEGESEPDESKNEFDALYERMKPPPFKIDSPMLKIIEIGSRENSCHNNMAMSYAAALKQNIEAEESITARTTPLDVQQDGVRKLSKCQRRRKKIAMRNAAEKQLIIDEYNNMTRSEGTVDDEGEENRENVSGAHSTTRLFDYPGGSTKSHSSTPNFIEVNYETLPAPEMHEENDISKGVYRICATAVKGQDEITSGASVKIKKKKTKKKKRTEKTEKNADTRNDDLSEWSHNLNFSQLQARYPVFKILTHTFDYLQGRIMKNEENMLNKQSLSCANSLIKLCSQFEYNLSRTDCRFLGAAYEQILPEPQLKHIFCLCTVITVVAIYYDSFLHLHKEAVQKGRTKEDIDVSVALKNIFYDLDAIAFRHFSLKSFEYKFVESGDELASYAIQKSSLVLLEYTRKIILDMIQRVEASSIDYPCQWSYKDMFVAYGQSPASSKRSCSKKCDCRSVEHEEAVLNVFEEDGTRSIRTVFNIFCQRIIQLGENFVYGKVIPIITTFISGQRELFPRGFQHRFSVNMWTGLLGDRLASISVVDPSICPPAVSTEEDRHGQSMSLQPTSIRHYAPSVPGDRDDLITF</sequence>
<evidence type="ECO:0000313" key="2">
    <source>
        <dbReference type="EMBL" id="KAH0814500.1"/>
    </source>
</evidence>
<organism evidence="2 3">
    <name type="scientific">Tenebrio molitor</name>
    <name type="common">Yellow mealworm beetle</name>
    <dbReference type="NCBI Taxonomy" id="7067"/>
    <lineage>
        <taxon>Eukaryota</taxon>
        <taxon>Metazoa</taxon>
        <taxon>Ecdysozoa</taxon>
        <taxon>Arthropoda</taxon>
        <taxon>Hexapoda</taxon>
        <taxon>Insecta</taxon>
        <taxon>Pterygota</taxon>
        <taxon>Neoptera</taxon>
        <taxon>Endopterygota</taxon>
        <taxon>Coleoptera</taxon>
        <taxon>Polyphaga</taxon>
        <taxon>Cucujiformia</taxon>
        <taxon>Tenebrionidae</taxon>
        <taxon>Tenebrio</taxon>
    </lineage>
</organism>
<proteinExistence type="predicted"/>
<comment type="caution">
    <text evidence="2">The sequence shown here is derived from an EMBL/GenBank/DDBJ whole genome shotgun (WGS) entry which is preliminary data.</text>
</comment>
<gene>
    <name evidence="2" type="ORF">GEV33_008291</name>
</gene>
<feature type="region of interest" description="Disordered" evidence="1">
    <location>
        <begin position="135"/>
        <end position="176"/>
    </location>
</feature>
<reference evidence="2" key="1">
    <citation type="journal article" date="2020" name="J Insects Food Feed">
        <title>The yellow mealworm (Tenebrio molitor) genome: a resource for the emerging insects as food and feed industry.</title>
        <authorList>
            <person name="Eriksson T."/>
            <person name="Andere A."/>
            <person name="Kelstrup H."/>
            <person name="Emery V."/>
            <person name="Picard C."/>
        </authorList>
    </citation>
    <scope>NUCLEOTIDE SEQUENCE</scope>
    <source>
        <strain evidence="2">Stoneville</strain>
        <tissue evidence="2">Whole head</tissue>
    </source>
</reference>
<evidence type="ECO:0000313" key="3">
    <source>
        <dbReference type="Proteomes" id="UP000719412"/>
    </source>
</evidence>
<name>A0A8J6HH23_TENMO</name>
<reference evidence="2" key="2">
    <citation type="submission" date="2021-08" db="EMBL/GenBank/DDBJ databases">
        <authorList>
            <person name="Eriksson T."/>
        </authorList>
    </citation>
    <scope>NUCLEOTIDE SEQUENCE</scope>
    <source>
        <strain evidence="2">Stoneville</strain>
        <tissue evidence="2">Whole head</tissue>
    </source>
</reference>
<dbReference type="AlphaFoldDB" id="A0A8J6HH23"/>
<accession>A0A8J6HH23</accession>
<protein>
    <submittedName>
        <fullName evidence="2">Uncharacterized protein</fullName>
    </submittedName>
</protein>
<keyword evidence="3" id="KW-1185">Reference proteome</keyword>
<dbReference type="EMBL" id="JABDTM020024227">
    <property type="protein sequence ID" value="KAH0814500.1"/>
    <property type="molecule type" value="Genomic_DNA"/>
</dbReference>
<evidence type="ECO:0000256" key="1">
    <source>
        <dbReference type="SAM" id="MobiDB-lite"/>
    </source>
</evidence>
<feature type="compositionally biased region" description="Basic and acidic residues" evidence="1">
    <location>
        <begin position="236"/>
        <end position="246"/>
    </location>
</feature>